<accession>A0AAE8ZSK7</accession>
<dbReference type="Gene3D" id="3.40.960.10">
    <property type="entry name" value="VSR Endonuclease"/>
    <property type="match status" value="1"/>
</dbReference>
<gene>
    <name evidence="1" type="ORF">L3Y34_013855</name>
</gene>
<evidence type="ECO:0000313" key="2">
    <source>
        <dbReference type="Proteomes" id="UP000827892"/>
    </source>
</evidence>
<dbReference type="PANTHER" id="PTHR33568">
    <property type="entry name" value="DNA POLYMERASE"/>
    <property type="match status" value="1"/>
</dbReference>
<dbReference type="AlphaFoldDB" id="A0AAE8ZSK7"/>
<protein>
    <recommendedName>
        <fullName evidence="3">DNA-directed DNA polymerase</fullName>
    </recommendedName>
</protein>
<dbReference type="PANTHER" id="PTHR33568:SF3">
    <property type="entry name" value="DNA-DIRECTED DNA POLYMERASE"/>
    <property type="match status" value="1"/>
</dbReference>
<sequence length="190" mass="22680">MSDFDEGQIIEYHSFYWHAHECKYAGDLITGEATGAEIRERDEEKLKVLKEHYPIRVVWECEVDEELRQNQEMAQFFENYEDRGILQMDRALFGRTEVFQLEVNNKNKKLCYNDVVSLYPFIMKTHTYPIDPPREVKEFKLPMTKLDDIFWWIFAMQNKSTGKLIFGMNAAHYLHSVCINWKTADLKEVH</sequence>
<reference evidence="1 2" key="1">
    <citation type="submission" date="2022-05" db="EMBL/GenBank/DDBJ databases">
        <title>Chromosome-level reference genomes for two strains of Caenorhabditis briggsae: an improved platform for comparative genomics.</title>
        <authorList>
            <person name="Stevens L."/>
            <person name="Andersen E.C."/>
        </authorList>
    </citation>
    <scope>NUCLEOTIDE SEQUENCE [LARGE SCALE GENOMIC DNA]</scope>
    <source>
        <strain evidence="1">QX1410_ONT</strain>
        <tissue evidence="1">Whole-organism</tissue>
    </source>
</reference>
<dbReference type="SUPFAM" id="SSF56672">
    <property type="entry name" value="DNA/RNA polymerases"/>
    <property type="match status" value="1"/>
</dbReference>
<evidence type="ECO:0008006" key="3">
    <source>
        <dbReference type="Google" id="ProtNLM"/>
    </source>
</evidence>
<name>A0AAE8ZSK7_CAEBR</name>
<dbReference type="InterPro" id="IPR043502">
    <property type="entry name" value="DNA/RNA_pol_sf"/>
</dbReference>
<evidence type="ECO:0000313" key="1">
    <source>
        <dbReference type="EMBL" id="ULT85329.1"/>
    </source>
</evidence>
<dbReference type="Proteomes" id="UP000827892">
    <property type="component" value="Chromosome X"/>
</dbReference>
<organism evidence="1 2">
    <name type="scientific">Caenorhabditis briggsae</name>
    <dbReference type="NCBI Taxonomy" id="6238"/>
    <lineage>
        <taxon>Eukaryota</taxon>
        <taxon>Metazoa</taxon>
        <taxon>Ecdysozoa</taxon>
        <taxon>Nematoda</taxon>
        <taxon>Chromadorea</taxon>
        <taxon>Rhabditida</taxon>
        <taxon>Rhabditina</taxon>
        <taxon>Rhabditomorpha</taxon>
        <taxon>Rhabditoidea</taxon>
        <taxon>Rhabditidae</taxon>
        <taxon>Peloderinae</taxon>
        <taxon>Caenorhabditis</taxon>
    </lineage>
</organism>
<proteinExistence type="predicted"/>
<dbReference type="EMBL" id="CP090896">
    <property type="protein sequence ID" value="ULT85329.1"/>
    <property type="molecule type" value="Genomic_DNA"/>
</dbReference>